<keyword evidence="3" id="KW-1185">Reference proteome</keyword>
<gene>
    <name evidence="4" type="primary">LOC103507386</name>
</gene>
<dbReference type="AlphaFoldDB" id="A0A3Q0IPB1"/>
<reference evidence="4" key="1">
    <citation type="submission" date="2025-08" db="UniProtKB">
        <authorList>
            <consortium name="RefSeq"/>
        </authorList>
    </citation>
    <scope>IDENTIFICATION</scope>
</reference>
<feature type="compositionally biased region" description="Acidic residues" evidence="1">
    <location>
        <begin position="199"/>
        <end position="214"/>
    </location>
</feature>
<dbReference type="STRING" id="121845.A0A3Q0IPB1"/>
<feature type="domain" description="C2H2-type" evidence="2">
    <location>
        <begin position="654"/>
        <end position="674"/>
    </location>
</feature>
<feature type="compositionally biased region" description="Polar residues" evidence="1">
    <location>
        <begin position="28"/>
        <end position="40"/>
    </location>
</feature>
<dbReference type="KEGG" id="dci:103507386"/>
<accession>A0A3Q0IPB1</accession>
<name>A0A3Q0IPB1_DIACI</name>
<feature type="compositionally biased region" description="Acidic residues" evidence="1">
    <location>
        <begin position="176"/>
        <end position="186"/>
    </location>
</feature>
<evidence type="ECO:0000256" key="1">
    <source>
        <dbReference type="SAM" id="MobiDB-lite"/>
    </source>
</evidence>
<feature type="compositionally biased region" description="Basic and acidic residues" evidence="1">
    <location>
        <begin position="465"/>
        <end position="498"/>
    </location>
</feature>
<feature type="domain" description="C2H2-type" evidence="2">
    <location>
        <begin position="589"/>
        <end position="612"/>
    </location>
</feature>
<dbReference type="Proteomes" id="UP000079169">
    <property type="component" value="Unplaced"/>
</dbReference>
<feature type="region of interest" description="Disordered" evidence="1">
    <location>
        <begin position="1"/>
        <end position="268"/>
    </location>
</feature>
<feature type="compositionally biased region" description="Basic and acidic residues" evidence="1">
    <location>
        <begin position="505"/>
        <end position="515"/>
    </location>
</feature>
<dbReference type="RefSeq" id="XP_026678067.1">
    <property type="nucleotide sequence ID" value="XM_026822266.1"/>
</dbReference>
<feature type="compositionally biased region" description="Basic and acidic residues" evidence="1">
    <location>
        <begin position="243"/>
        <end position="264"/>
    </location>
</feature>
<feature type="compositionally biased region" description="Acidic residues" evidence="1">
    <location>
        <begin position="102"/>
        <end position="114"/>
    </location>
</feature>
<feature type="domain" description="C2H2-type" evidence="2">
    <location>
        <begin position="618"/>
        <end position="641"/>
    </location>
</feature>
<feature type="compositionally biased region" description="Basic and acidic residues" evidence="1">
    <location>
        <begin position="422"/>
        <end position="456"/>
    </location>
</feature>
<feature type="compositionally biased region" description="Low complexity" evidence="1">
    <location>
        <begin position="846"/>
        <end position="861"/>
    </location>
</feature>
<evidence type="ECO:0000313" key="3">
    <source>
        <dbReference type="Proteomes" id="UP000079169"/>
    </source>
</evidence>
<sequence length="922" mass="101490">MADMVELADSNGDTSVVEAGADSKPSDVKQNGDANLNGSCDDSAMEVDETPAVTKKVVNNEIVNTENSDSNSESVEKEKVLEKKEKDVVKNGNVEKTKGDAQEEMQVEENEIPQDTDIVINENESEGTKGEADPFAGDETSQPAKDSEDNAEKVAGDDLKEDKEPVDLGKKREKENGDEDEAMEVDGEQKLNGSNSSDETNEQQDGEDEEDDGDGTPKKNKKNTAPLNLTPRRSSRNLNKSKSYQEKDEKDIELIDDESKKKSFDDDEIQEIAIDPLADTSKPKPRPIVISDTKTIPNIMASINKVPPKKEPTLVIIDTNSILSGRGPVPVAHSSPQTVHRQPAQLTMLPVQNKLNQNKVMSSSNNKPAVPAQPPILLPSLTDDMFVVEAPSFIVPYVYEKPPVKPLKEFVDDLDKTIKKEKDDAEKEKLKKEEEKKKGKEDKDKSSSDVKDKEDKEKEEDEDSKSEKGDKKEETEENDKDKKSEDEDKTDADKKSDKDDEETKEEEKREDEKKGGGTYFDNALGKFFMHIGINLVQEHVQNDLLKSQKRKREREGTKVSSDTLQAISSLTKTLEFSKENNDPFRFDTKKCEYCNFKTESQLVMAHHLETPHMKNYIYRCNFCPLEVRSPHDIMYHMEAEHNVRGRLEKAPAFHQCPSCLFEDNQKGKLTRHLLSCAKKYRPERNQEPPLDWEPPAKIPRVSRNRPNAMSPGNAVYHAAMSGLKQNQVGPAAIGAGGPQIMPKMMTLAQGNAAAAAMSQALMNRQRGRPLGVNTTPGLLYRPTGPNAQNLVLPAGYSIQGGQIVQTNKGASAGSTAASAQTQSGQAASKLLNQPSISITPLPRQGASNPAPSTASTSTVSNHPKPGRPQAAGGAGGKNTFVICEICDGYIKIMSFEIKRLKPSLSSFDILGVIPSNSSRILG</sequence>
<feature type="region of interest" description="Disordered" evidence="1">
    <location>
        <begin position="422"/>
        <end position="516"/>
    </location>
</feature>
<dbReference type="PaxDb" id="121845-A0A3Q0IPB1"/>
<feature type="region of interest" description="Disordered" evidence="1">
    <location>
        <begin position="836"/>
        <end position="874"/>
    </location>
</feature>
<proteinExistence type="predicted"/>
<dbReference type="InterPro" id="IPR013087">
    <property type="entry name" value="Znf_C2H2_type"/>
</dbReference>
<organism evidence="3 4">
    <name type="scientific">Diaphorina citri</name>
    <name type="common">Asian citrus psyllid</name>
    <dbReference type="NCBI Taxonomy" id="121845"/>
    <lineage>
        <taxon>Eukaryota</taxon>
        <taxon>Metazoa</taxon>
        <taxon>Ecdysozoa</taxon>
        <taxon>Arthropoda</taxon>
        <taxon>Hexapoda</taxon>
        <taxon>Insecta</taxon>
        <taxon>Pterygota</taxon>
        <taxon>Neoptera</taxon>
        <taxon>Paraneoptera</taxon>
        <taxon>Hemiptera</taxon>
        <taxon>Sternorrhyncha</taxon>
        <taxon>Psylloidea</taxon>
        <taxon>Psyllidae</taxon>
        <taxon>Diaphorininae</taxon>
        <taxon>Diaphorina</taxon>
    </lineage>
</organism>
<feature type="compositionally biased region" description="Basic and acidic residues" evidence="1">
    <location>
        <begin position="145"/>
        <end position="175"/>
    </location>
</feature>
<evidence type="ECO:0000259" key="2">
    <source>
        <dbReference type="SMART" id="SM00355"/>
    </source>
</evidence>
<feature type="compositionally biased region" description="Low complexity" evidence="1">
    <location>
        <begin position="63"/>
        <end position="73"/>
    </location>
</feature>
<protein>
    <submittedName>
        <fullName evidence="4">Myb-like protein X</fullName>
    </submittedName>
</protein>
<evidence type="ECO:0000313" key="4">
    <source>
        <dbReference type="RefSeq" id="XP_026678067.1"/>
    </source>
</evidence>
<dbReference type="GeneID" id="103507386"/>
<dbReference type="SMART" id="SM00355">
    <property type="entry name" value="ZnF_C2H2"/>
    <property type="match status" value="3"/>
</dbReference>
<dbReference type="Gene3D" id="3.30.160.60">
    <property type="entry name" value="Classic Zinc Finger"/>
    <property type="match status" value="1"/>
</dbReference>
<feature type="compositionally biased region" description="Basic and acidic residues" evidence="1">
    <location>
        <begin position="74"/>
        <end position="101"/>
    </location>
</feature>
<feature type="region of interest" description="Disordered" evidence="1">
    <location>
        <begin position="684"/>
        <end position="707"/>
    </location>
</feature>